<evidence type="ECO:0000256" key="1">
    <source>
        <dbReference type="SAM" id="MobiDB-lite"/>
    </source>
</evidence>
<dbReference type="RefSeq" id="WP_166953840.1">
    <property type="nucleotide sequence ID" value="NZ_JAASQI010000006.1"/>
</dbReference>
<feature type="region of interest" description="Disordered" evidence="1">
    <location>
        <begin position="60"/>
        <end position="80"/>
    </location>
</feature>
<proteinExistence type="predicted"/>
<keyword evidence="3" id="KW-1185">Reference proteome</keyword>
<reference evidence="2 3" key="1">
    <citation type="submission" date="2020-03" db="EMBL/GenBank/DDBJ databases">
        <title>Genomic Encyclopedia of Type Strains, Phase IV (KMG-IV): sequencing the most valuable type-strain genomes for metagenomic binning, comparative biology and taxonomic classification.</title>
        <authorList>
            <person name="Goeker M."/>
        </authorList>
    </citation>
    <scope>NUCLEOTIDE SEQUENCE [LARGE SCALE GENOMIC DNA]</scope>
    <source>
        <strain evidence="2 3">DSM 103870</strain>
    </source>
</reference>
<accession>A0ABX0V187</accession>
<comment type="caution">
    <text evidence="2">The sequence shown here is derived from an EMBL/GenBank/DDBJ whole genome shotgun (WGS) entry which is preliminary data.</text>
</comment>
<dbReference type="EMBL" id="JAASQI010000006">
    <property type="protein sequence ID" value="NIJ58967.1"/>
    <property type="molecule type" value="Genomic_DNA"/>
</dbReference>
<evidence type="ECO:0000313" key="2">
    <source>
        <dbReference type="EMBL" id="NIJ58967.1"/>
    </source>
</evidence>
<name>A0ABX0V187_9HYPH</name>
<dbReference type="Proteomes" id="UP001429580">
    <property type="component" value="Unassembled WGS sequence"/>
</dbReference>
<organism evidence="2 3">
    <name type="scientific">Pseudochelatococcus lubricantis</name>
    <dbReference type="NCBI Taxonomy" id="1538102"/>
    <lineage>
        <taxon>Bacteria</taxon>
        <taxon>Pseudomonadati</taxon>
        <taxon>Pseudomonadota</taxon>
        <taxon>Alphaproteobacteria</taxon>
        <taxon>Hyphomicrobiales</taxon>
        <taxon>Chelatococcaceae</taxon>
        <taxon>Pseudochelatococcus</taxon>
    </lineage>
</organism>
<sequence>MSVAPFRPTLIVEDHIFYKNNQFYKLEDAHRPACGGMAQFCFAADEEYLSVAPAGRASHLPEANAGSRLPVGETGRRHVG</sequence>
<gene>
    <name evidence="2" type="ORF">FHS82_002822</name>
</gene>
<protein>
    <submittedName>
        <fullName evidence="2">Uncharacterized protein</fullName>
    </submittedName>
</protein>
<evidence type="ECO:0000313" key="3">
    <source>
        <dbReference type="Proteomes" id="UP001429580"/>
    </source>
</evidence>